<organism evidence="1">
    <name type="scientific">Aspergillus niger</name>
    <dbReference type="NCBI Taxonomy" id="5061"/>
    <lineage>
        <taxon>Eukaryota</taxon>
        <taxon>Fungi</taxon>
        <taxon>Dikarya</taxon>
        <taxon>Ascomycota</taxon>
        <taxon>Pezizomycotina</taxon>
        <taxon>Eurotiomycetes</taxon>
        <taxon>Eurotiomycetidae</taxon>
        <taxon>Eurotiales</taxon>
        <taxon>Aspergillaceae</taxon>
        <taxon>Aspergillus</taxon>
        <taxon>Aspergillus subgen. Circumdati</taxon>
    </lineage>
</organism>
<accession>A0AAJ8BZA3</accession>
<proteinExistence type="predicted"/>
<sequence>MRITGLSSMLPFYFATIYIRADYHAVYSTIYSNYHESSRLCFNNDDSDLMPDLSRYRRFSLFQ</sequence>
<dbReference type="RefSeq" id="XP_059606059.1">
    <property type="nucleotide sequence ID" value="XM_059747909.1"/>
</dbReference>
<evidence type="ECO:0000313" key="1">
    <source>
        <dbReference type="RefSeq" id="XP_059606059.1"/>
    </source>
</evidence>
<dbReference type="AlphaFoldDB" id="A0AAJ8BZA3"/>
<reference evidence="1" key="2">
    <citation type="submission" date="2025-08" db="UniProtKB">
        <authorList>
            <consortium name="RefSeq"/>
        </authorList>
    </citation>
    <scope>IDENTIFICATION</scope>
</reference>
<dbReference type="KEGG" id="ang:An05g01310"/>
<gene>
    <name evidence="1" type="ORF">An05g01310</name>
</gene>
<name>A0AAJ8BZA3_ASPNG</name>
<reference evidence="1" key="1">
    <citation type="submission" date="2025-02" db="EMBL/GenBank/DDBJ databases">
        <authorList>
            <consortium name="NCBI Genome Project"/>
        </authorList>
    </citation>
    <scope>NUCLEOTIDE SEQUENCE</scope>
</reference>
<dbReference type="VEuPathDB" id="FungiDB:An05g01310"/>
<protein>
    <submittedName>
        <fullName evidence="1">Uncharacterized protein</fullName>
    </submittedName>
</protein>
<dbReference type="GeneID" id="84591130"/>